<dbReference type="PANTHER" id="PTHR36451">
    <property type="entry name" value="PAPS-DEPENDENT SULFOTRANSFERASE STF3"/>
    <property type="match status" value="1"/>
</dbReference>
<reference evidence="2" key="1">
    <citation type="journal article" date="2019" name="Int. J. Syst. Evol. Microbiol.">
        <title>The Global Catalogue of Microorganisms (GCM) 10K type strain sequencing project: providing services to taxonomists for standard genome sequencing and annotation.</title>
        <authorList>
            <consortium name="The Broad Institute Genomics Platform"/>
            <consortium name="The Broad Institute Genome Sequencing Center for Infectious Disease"/>
            <person name="Wu L."/>
            <person name="Ma J."/>
        </authorList>
    </citation>
    <scope>NUCLEOTIDE SEQUENCE [LARGE SCALE GENOMIC DNA]</scope>
    <source>
        <strain evidence="2">JCM 10671</strain>
    </source>
</reference>
<dbReference type="Gene3D" id="3.40.50.300">
    <property type="entry name" value="P-loop containing nucleotide triphosphate hydrolases"/>
    <property type="match status" value="1"/>
</dbReference>
<protein>
    <submittedName>
        <fullName evidence="1">Sulfotransferase</fullName>
    </submittedName>
</protein>
<dbReference type="SUPFAM" id="SSF52540">
    <property type="entry name" value="P-loop containing nucleoside triphosphate hydrolases"/>
    <property type="match status" value="1"/>
</dbReference>
<comment type="caution">
    <text evidence="1">The sequence shown here is derived from an EMBL/GenBank/DDBJ whole genome shotgun (WGS) entry which is preliminary data.</text>
</comment>
<evidence type="ECO:0000313" key="1">
    <source>
        <dbReference type="EMBL" id="GAA0602755.1"/>
    </source>
</evidence>
<dbReference type="InterPro" id="IPR052736">
    <property type="entry name" value="Stf3_sulfotransferase"/>
</dbReference>
<dbReference type="InterPro" id="IPR027417">
    <property type="entry name" value="P-loop_NTPase"/>
</dbReference>
<proteinExistence type="predicted"/>
<dbReference type="Pfam" id="PF13469">
    <property type="entry name" value="Sulfotransfer_3"/>
    <property type="match status" value="1"/>
</dbReference>
<name>A0ABP3R4C3_9ACTN</name>
<keyword evidence="2" id="KW-1185">Reference proteome</keyword>
<organism evidence="1 2">
    <name type="scientific">Sporichthya brevicatena</name>
    <dbReference type="NCBI Taxonomy" id="171442"/>
    <lineage>
        <taxon>Bacteria</taxon>
        <taxon>Bacillati</taxon>
        <taxon>Actinomycetota</taxon>
        <taxon>Actinomycetes</taxon>
        <taxon>Sporichthyales</taxon>
        <taxon>Sporichthyaceae</taxon>
        <taxon>Sporichthya</taxon>
    </lineage>
</organism>
<dbReference type="EMBL" id="BAAAHE010000001">
    <property type="protein sequence ID" value="GAA0602755.1"/>
    <property type="molecule type" value="Genomic_DNA"/>
</dbReference>
<dbReference type="RefSeq" id="WP_344600293.1">
    <property type="nucleotide sequence ID" value="NZ_BAAAHE010000001.1"/>
</dbReference>
<sequence>MTDYSSDADRRSRWVPRERPEWVTTLNTELGHLDMAGCVPLDEASLLNSAMARTGLDDFDDDFNDGAWREPFRVLIKALEEEAELNPLGRLMARNDILNALCARLQVAQVFKEHPEINDEEIVSPLLIIGQGRCGSTALHQLMSADPDNRVLRTWESIAPCPPPETATYETDPRIAALDPMVTMVNRIVPEVTGMQVFASWEAQENILLHSITFRSPAWLSAVVGQVPSYMAYMFGQDPTINYREEKRLLQLLQWRKPGKRWVWKSPYATLELPAVLQVYPDTNLVYMHRDPVKALASLVDLVGTMNWARSDHPLKDGAFEQHTNAQMVNGMLCMPIQWITGGVVPKDQLMNVQFPEFRDDPLGVVERIYATFDMELTDAGRAAMAEYQASTPFRRHSYKLGSDQAIAYERAAFAPYQSYFGVENE</sequence>
<evidence type="ECO:0000313" key="2">
    <source>
        <dbReference type="Proteomes" id="UP001500957"/>
    </source>
</evidence>
<accession>A0ABP3R4C3</accession>
<dbReference type="Proteomes" id="UP001500957">
    <property type="component" value="Unassembled WGS sequence"/>
</dbReference>
<dbReference type="PANTHER" id="PTHR36451:SF1">
    <property type="entry name" value="OMEGA-HYDROXY-BETA-DIHYDROMENAQUINONE-9 SULFOTRANSFERASE STF3"/>
    <property type="match status" value="1"/>
</dbReference>
<gene>
    <name evidence="1" type="ORF">GCM10009547_00210</name>
</gene>